<accession>A0AC61SAB1</accession>
<evidence type="ECO:0000313" key="1">
    <source>
        <dbReference type="EMBL" id="TKY91483.1"/>
    </source>
</evidence>
<proteinExistence type="predicted"/>
<comment type="caution">
    <text evidence="1">The sequence shown here is derived from an EMBL/GenBank/DDBJ whole genome shotgun (WGS) entry which is preliminary data.</text>
</comment>
<organism evidence="1 2">
    <name type="scientific">Candidatus Methanomarinus sp</name>
    <dbReference type="NCBI Taxonomy" id="3386244"/>
    <lineage>
        <taxon>Archaea</taxon>
        <taxon>Methanobacteriati</taxon>
        <taxon>Methanobacteriota</taxon>
        <taxon>Stenosarchaea group</taxon>
        <taxon>Methanomicrobia</taxon>
        <taxon>Methanosarcinales</taxon>
        <taxon>ANME-2 cluster</taxon>
        <taxon>Candidatus Methanocomedenaceae</taxon>
        <taxon>Candidatus Methanomarinus</taxon>
    </lineage>
</organism>
<dbReference type="Proteomes" id="UP000315423">
    <property type="component" value="Unassembled WGS sequence"/>
</dbReference>
<dbReference type="EMBL" id="QYBA01000187">
    <property type="protein sequence ID" value="TKY91483.1"/>
    <property type="molecule type" value="Genomic_DNA"/>
</dbReference>
<sequence>MVCCGDNGIITDFLDDIKFKGVHRGAIIDEVKSEEMPFDIYLPQKFIRLYTDELTDIARKLDKGNELLGDIKSDTSALPEIKTVLDSYIGEQKEHNQWMKEHLIKMDEHNQWIKEHNQNLEKLVEK</sequence>
<reference evidence="1" key="1">
    <citation type="submission" date="2018-09" db="EMBL/GenBank/DDBJ databases">
        <title>A genomic encyclopedia of anaerobic methanotrophic archaea.</title>
        <authorList>
            <person name="Skennerton C.T."/>
            <person name="Chadwick G.L."/>
            <person name="Laso-Perez R."/>
            <person name="Leu A.O."/>
            <person name="Speth D.R."/>
            <person name="Yu H."/>
            <person name="Morgan-Lang C."/>
            <person name="Hatzenpichler R."/>
            <person name="Goudeau D."/>
            <person name="Malmstrom R."/>
            <person name="Woyke T."/>
            <person name="Hallam S."/>
            <person name="Tyson G.W."/>
            <person name="Wegener G."/>
            <person name="Boetius A."/>
            <person name="Orphan V.J."/>
        </authorList>
    </citation>
    <scope>NUCLEOTIDE SEQUENCE</scope>
    <source>
        <strain evidence="1">CONS3730D10UFb2</strain>
    </source>
</reference>
<evidence type="ECO:0000313" key="2">
    <source>
        <dbReference type="Proteomes" id="UP000315423"/>
    </source>
</evidence>
<name>A0AC61SAB1_9EURY</name>
<protein>
    <submittedName>
        <fullName evidence="1">Uncharacterized protein</fullName>
    </submittedName>
</protein>
<gene>
    <name evidence="1" type="ORF">C5S46_05565</name>
</gene>